<accession>A0A2W5T211</accession>
<dbReference type="AlphaFoldDB" id="A0A2W5T211"/>
<name>A0A2W5T211_9BACT</name>
<organism evidence="2 3">
    <name type="scientific">Archangium gephyra</name>
    <dbReference type="NCBI Taxonomy" id="48"/>
    <lineage>
        <taxon>Bacteria</taxon>
        <taxon>Pseudomonadati</taxon>
        <taxon>Myxococcota</taxon>
        <taxon>Myxococcia</taxon>
        <taxon>Myxococcales</taxon>
        <taxon>Cystobacterineae</taxon>
        <taxon>Archangiaceae</taxon>
        <taxon>Archangium</taxon>
    </lineage>
</organism>
<gene>
    <name evidence="2" type="ORF">DI536_22915</name>
</gene>
<comment type="caution">
    <text evidence="2">The sequence shown here is derived from an EMBL/GenBank/DDBJ whole genome shotgun (WGS) entry which is preliminary data.</text>
</comment>
<dbReference type="InterPro" id="IPR014030">
    <property type="entry name" value="Ketoacyl_synth_N"/>
</dbReference>
<evidence type="ECO:0000313" key="2">
    <source>
        <dbReference type="EMBL" id="PZR09092.1"/>
    </source>
</evidence>
<dbReference type="EMBL" id="QFQP01000022">
    <property type="protein sequence ID" value="PZR09092.1"/>
    <property type="molecule type" value="Genomic_DNA"/>
</dbReference>
<evidence type="ECO:0000259" key="1">
    <source>
        <dbReference type="Pfam" id="PF13723"/>
    </source>
</evidence>
<dbReference type="Proteomes" id="UP000249061">
    <property type="component" value="Unassembled WGS sequence"/>
</dbReference>
<dbReference type="Pfam" id="PF13723">
    <property type="entry name" value="Ketoacyl-synt_2"/>
    <property type="match status" value="1"/>
</dbReference>
<evidence type="ECO:0000313" key="3">
    <source>
        <dbReference type="Proteomes" id="UP000249061"/>
    </source>
</evidence>
<sequence>MAGVDFDIVNWAAWAPGLTTRDAWQAWAKDPTPRVGTEMPPLTEVPPMARRRIEKISRLVFQVALWVQGERRGVPIVFASRHGAATRVFELMISHARNEPISPMGFALSVHNAVGGQYAITREHVADVVAVGNGLFTAEAGVIEAVTLAPESLLVVYDGSPHELLAPFFPEPASDFAWALHLKRGGPWHLKTREVATTPATNLPHALEVFRFLLNGDAPYRAGNGVSGYEWSRSSPPP</sequence>
<proteinExistence type="predicted"/>
<feature type="domain" description="Beta-ketoacyl synthase-like N-terminal" evidence="1">
    <location>
        <begin position="24"/>
        <end position="232"/>
    </location>
</feature>
<reference evidence="2 3" key="1">
    <citation type="submission" date="2017-08" db="EMBL/GenBank/DDBJ databases">
        <title>Infants hospitalized years apart are colonized by the same room-sourced microbial strains.</title>
        <authorList>
            <person name="Brooks B."/>
            <person name="Olm M.R."/>
            <person name="Firek B.A."/>
            <person name="Baker R."/>
            <person name="Thomas B.C."/>
            <person name="Morowitz M.J."/>
            <person name="Banfield J.F."/>
        </authorList>
    </citation>
    <scope>NUCLEOTIDE SEQUENCE [LARGE SCALE GENOMIC DNA]</scope>
    <source>
        <strain evidence="2">S2_003_000_R2_14</strain>
    </source>
</reference>
<protein>
    <submittedName>
        <fullName evidence="2">3-oxoacyl-ACP synthase</fullName>
    </submittedName>
</protein>